<evidence type="ECO:0000313" key="5">
    <source>
        <dbReference type="Proteomes" id="UP000288758"/>
    </source>
</evidence>
<dbReference type="RefSeq" id="WP_128798011.1">
    <property type="nucleotide sequence ID" value="NZ_CP034669.1"/>
</dbReference>
<evidence type="ECO:0000259" key="2">
    <source>
        <dbReference type="Pfam" id="PF03050"/>
    </source>
</evidence>
<name>A0A410RX70_CORCK</name>
<feature type="domain" description="Transposase IS66 zinc-finger binding" evidence="3">
    <location>
        <begin position="95"/>
        <end position="139"/>
    </location>
</feature>
<dbReference type="PANTHER" id="PTHR33678">
    <property type="entry name" value="BLL1576 PROTEIN"/>
    <property type="match status" value="1"/>
</dbReference>
<feature type="region of interest" description="Disordered" evidence="1">
    <location>
        <begin position="57"/>
        <end position="77"/>
    </location>
</feature>
<dbReference type="PANTHER" id="PTHR33678:SF1">
    <property type="entry name" value="BLL1576 PROTEIN"/>
    <property type="match status" value="1"/>
</dbReference>
<accession>A0A410RX70</accession>
<proteinExistence type="predicted"/>
<dbReference type="Pfam" id="PF13005">
    <property type="entry name" value="zf-IS66"/>
    <property type="match status" value="1"/>
</dbReference>
<dbReference type="AlphaFoldDB" id="A0A410RX70"/>
<gene>
    <name evidence="4" type="ORF">EJ065_4894</name>
</gene>
<dbReference type="NCBIfam" id="NF033517">
    <property type="entry name" value="transpos_IS66"/>
    <property type="match status" value="1"/>
</dbReference>
<reference evidence="4 5" key="1">
    <citation type="submission" date="2018-12" db="EMBL/GenBank/DDBJ databases">
        <title>Complete Genome Sequence of the Corallopyronin A producing Myxobacterium Corallococcus coralloides B035.</title>
        <authorList>
            <person name="Bouhired S.M."/>
            <person name="Rupp O."/>
            <person name="Blom J."/>
            <person name="Schaeberle T.F."/>
            <person name="Kehraus S."/>
            <person name="Schiefer A."/>
            <person name="Pfarr K."/>
            <person name="Goesmann A."/>
            <person name="Hoerauf A."/>
            <person name="Koenig G.M."/>
        </authorList>
    </citation>
    <scope>NUCLEOTIDE SEQUENCE [LARGE SCALE GENOMIC DNA]</scope>
    <source>
        <strain evidence="4 5">B035</strain>
    </source>
</reference>
<dbReference type="Proteomes" id="UP000288758">
    <property type="component" value="Chromosome"/>
</dbReference>
<dbReference type="Pfam" id="PF03050">
    <property type="entry name" value="DDE_Tnp_IS66"/>
    <property type="match status" value="1"/>
</dbReference>
<evidence type="ECO:0000313" key="4">
    <source>
        <dbReference type="EMBL" id="QAT86436.1"/>
    </source>
</evidence>
<organism evidence="4 5">
    <name type="scientific">Corallococcus coralloides</name>
    <name type="common">Myxococcus coralloides</name>
    <dbReference type="NCBI Taxonomy" id="184914"/>
    <lineage>
        <taxon>Bacteria</taxon>
        <taxon>Pseudomonadati</taxon>
        <taxon>Myxococcota</taxon>
        <taxon>Myxococcia</taxon>
        <taxon>Myxococcales</taxon>
        <taxon>Cystobacterineae</taxon>
        <taxon>Myxococcaceae</taxon>
        <taxon>Corallococcus</taxon>
    </lineage>
</organism>
<evidence type="ECO:0000259" key="3">
    <source>
        <dbReference type="Pfam" id="PF13005"/>
    </source>
</evidence>
<protein>
    <submittedName>
        <fullName evidence="4">Uncharacterized protein</fullName>
    </submittedName>
</protein>
<dbReference type="EMBL" id="CP034669">
    <property type="protein sequence ID" value="QAT86436.1"/>
    <property type="molecule type" value="Genomic_DNA"/>
</dbReference>
<dbReference type="InterPro" id="IPR004291">
    <property type="entry name" value="Transposase_IS66_central"/>
</dbReference>
<dbReference type="InterPro" id="IPR052344">
    <property type="entry name" value="Transposase-related"/>
</dbReference>
<sequence>MPRELPQDHFCPWREEAEELKERLTSLEAKMATLERHVFGRRAEKLPAVATELRGAADSTAARAEAAKKKRQERAARKAEEALAREIRHTVPAEERHCPACGSEDLKPLGPGRTSVVYEYVPARFEKQVHVQEVLACACGRGVVTAPPPARVVDRGEYGPGFLSHVVVSKCADAMPLHRLAQRVERSGVPMSRSTLTDLFHQAASVLLPLSQHLLQCIASADVVWADETPVRVLDVKKTKQGYLWTFLTQTAGGEWLLGYRFSLGRASTTPKEVLGGTRGALVVDAYTGYNAVTLPEGRVRVGCWAHVRRRFFDALPTAPEAREALDFILALYRVEALAREAGVVRTDAHRELRQQQSLPVLTALRAWMESQAPRHLPKGPMGQALSYALKQWDALTRFVSDARLPLDNNRSESALRKAAMGVSLCVTSSGCCRPHRLARASRPRTTLLGCLEHVCGSQVLRSNLPWRIRHHLLGGQQSTLDEFSNHLARHAERYSGIPHREPGAVLAGGGIGWNPGRPPVRGDATLGPLKALARSVPLPVETHRDGRVSLLARHRTNQCIRVGGGAPAVLSRGGLACPHLRMLPAPPVDDEHQFSAGIVDVDDYLLNQGAHQALLHGGICSGGVPRSAQVSRQA</sequence>
<dbReference type="InterPro" id="IPR024474">
    <property type="entry name" value="Znf_dom_IS66"/>
</dbReference>
<feature type="domain" description="Transposase IS66 central" evidence="2">
    <location>
        <begin position="156"/>
        <end position="422"/>
    </location>
</feature>
<evidence type="ECO:0000256" key="1">
    <source>
        <dbReference type="SAM" id="MobiDB-lite"/>
    </source>
</evidence>